<feature type="compositionally biased region" description="Pro residues" evidence="1">
    <location>
        <begin position="23"/>
        <end position="38"/>
    </location>
</feature>
<organism evidence="2 3">
    <name type="scientific">Brassica cretica</name>
    <name type="common">Mustard</name>
    <dbReference type="NCBI Taxonomy" id="69181"/>
    <lineage>
        <taxon>Eukaryota</taxon>
        <taxon>Viridiplantae</taxon>
        <taxon>Streptophyta</taxon>
        <taxon>Embryophyta</taxon>
        <taxon>Tracheophyta</taxon>
        <taxon>Spermatophyta</taxon>
        <taxon>Magnoliopsida</taxon>
        <taxon>eudicotyledons</taxon>
        <taxon>Gunneridae</taxon>
        <taxon>Pentapetalae</taxon>
        <taxon>rosids</taxon>
        <taxon>malvids</taxon>
        <taxon>Brassicales</taxon>
        <taxon>Brassicaceae</taxon>
        <taxon>Brassiceae</taxon>
        <taxon>Brassica</taxon>
    </lineage>
</organism>
<proteinExistence type="predicted"/>
<dbReference type="EMBL" id="QGKV02001556">
    <property type="protein sequence ID" value="KAF3517073.1"/>
    <property type="molecule type" value="Genomic_DNA"/>
</dbReference>
<feature type="compositionally biased region" description="Low complexity" evidence="1">
    <location>
        <begin position="264"/>
        <end position="282"/>
    </location>
</feature>
<feature type="compositionally biased region" description="Polar residues" evidence="1">
    <location>
        <begin position="100"/>
        <end position="147"/>
    </location>
</feature>
<feature type="compositionally biased region" description="Low complexity" evidence="1">
    <location>
        <begin position="240"/>
        <end position="252"/>
    </location>
</feature>
<evidence type="ECO:0000256" key="1">
    <source>
        <dbReference type="SAM" id="MobiDB-lite"/>
    </source>
</evidence>
<name>A0ABQ7ASQ6_BRACR</name>
<evidence type="ECO:0000313" key="3">
    <source>
        <dbReference type="Proteomes" id="UP000266723"/>
    </source>
</evidence>
<gene>
    <name evidence="2" type="ORF">DY000_02062952</name>
</gene>
<feature type="compositionally biased region" description="Low complexity" evidence="1">
    <location>
        <begin position="39"/>
        <end position="54"/>
    </location>
</feature>
<comment type="caution">
    <text evidence="2">The sequence shown here is derived from an EMBL/GenBank/DDBJ whole genome shotgun (WGS) entry which is preliminary data.</text>
</comment>
<keyword evidence="3" id="KW-1185">Reference proteome</keyword>
<reference evidence="2 3" key="1">
    <citation type="journal article" date="2020" name="BMC Genomics">
        <title>Intraspecific diversification of the crop wild relative Brassica cretica Lam. using demographic model selection.</title>
        <authorList>
            <person name="Kioukis A."/>
            <person name="Michalopoulou V.A."/>
            <person name="Briers L."/>
            <person name="Pirintsos S."/>
            <person name="Studholme D.J."/>
            <person name="Pavlidis P."/>
            <person name="Sarris P.F."/>
        </authorList>
    </citation>
    <scope>NUCLEOTIDE SEQUENCE [LARGE SCALE GENOMIC DNA]</scope>
    <source>
        <strain evidence="3">cv. PFS-1207/04</strain>
    </source>
</reference>
<evidence type="ECO:0000313" key="2">
    <source>
        <dbReference type="EMBL" id="KAF3517073.1"/>
    </source>
</evidence>
<feature type="compositionally biased region" description="Low complexity" evidence="1">
    <location>
        <begin position="85"/>
        <end position="94"/>
    </location>
</feature>
<feature type="region of interest" description="Disordered" evidence="1">
    <location>
        <begin position="1"/>
        <end position="161"/>
    </location>
</feature>
<protein>
    <submittedName>
        <fullName evidence="2">Uncharacterized protein</fullName>
    </submittedName>
</protein>
<dbReference type="Proteomes" id="UP000266723">
    <property type="component" value="Unassembled WGS sequence"/>
</dbReference>
<sequence length="297" mass="31625">MQTVWNVPGRASGVNPSVFASGEPPPTLPPDPPDPTSPLSPVNFPTLTETTTNTVLYGSSRKGTRKESRSSHLTASSTDKRKVASTSSETTSMEIELETQTLSTNATIPESRSETATVQSTNSETNLIQNLTIIPPKNSSPIQTNKASSATLPSFPPPLLPPPVPVNSKPVSSTSGLAEKPAQNQTLVEVDLTVPLPPVVEFERENGEVVEVLVHYPWVPPTCSHCQELASLTVPPNPQTSSTHLHLSSFSSPDPPPRPSLKRSCSSPTLSSPTSSEPTPFSDKQNPFLPLSDNLLS</sequence>
<accession>A0ABQ7ASQ6</accession>
<feature type="region of interest" description="Disordered" evidence="1">
    <location>
        <begin position="234"/>
        <end position="297"/>
    </location>
</feature>